<feature type="transmembrane region" description="Helical" evidence="14">
    <location>
        <begin position="27"/>
        <end position="49"/>
    </location>
</feature>
<dbReference type="GO" id="GO:0005743">
    <property type="term" value="C:mitochondrial inner membrane"/>
    <property type="evidence" value="ECO:0007669"/>
    <property type="project" value="UniProtKB-SubCell"/>
</dbReference>
<evidence type="ECO:0000313" key="16">
    <source>
        <dbReference type="Proteomes" id="UP001152799"/>
    </source>
</evidence>
<dbReference type="EMBL" id="OU892281">
    <property type="protein sequence ID" value="CAG9768858.1"/>
    <property type="molecule type" value="Genomic_DNA"/>
</dbReference>
<comment type="similarity">
    <text evidence="2 14">Belongs to the complex I NDUFA13 subunit family.</text>
</comment>
<comment type="function">
    <text evidence="14">Complex I functions in the transfer of electrons from NADH to the respiratory chain. Accessory subunit of the mitochondrial membrane respiratory chain NADH dehydrogenase (Complex I), that is believed not to be involved in catalysis.</text>
</comment>
<name>A0A9N9QPU9_9CUCU</name>
<dbReference type="Pfam" id="PF06212">
    <property type="entry name" value="GRIM-19"/>
    <property type="match status" value="1"/>
</dbReference>
<dbReference type="Proteomes" id="UP001152799">
    <property type="component" value="Chromosome 5"/>
</dbReference>
<evidence type="ECO:0000256" key="9">
    <source>
        <dbReference type="ARBA" id="ARBA00022989"/>
    </source>
</evidence>
<comment type="function">
    <text evidence="12">Accessory subunit of the mitochondrial membrane respiratory chain NADH dehydrogenase (Complex I), that is believed not to be involved in catalysis. Complex I functions in the transfer of electrons from NADH to the respiratory chain. The immediate electron acceptor for the enzyme is believed to be ubiquinone. Involved in the interferon/all-trans-retinoic acid (IFN/RA) induced cell death. This apoptotic activity is inhibited by interaction with viral IRF1. Prevents the transactivation of STAT3 target genes. May play a role in CARD15-mediated innate mucosal responses and serve to regulate intestinal epithelial cell responses to microbes.</text>
</comment>
<evidence type="ECO:0000256" key="3">
    <source>
        <dbReference type="ARBA" id="ARBA00018192"/>
    </source>
</evidence>
<evidence type="ECO:0000256" key="13">
    <source>
        <dbReference type="ARBA" id="ARBA00046797"/>
    </source>
</evidence>
<comment type="subunit">
    <text evidence="13">Complex I is composed of 45 different subunits. Interacts with CARD15, but not with CARD4. Interacts with STAT3, but not with STAT1, STAT2 and STAT5A. Interacts with OLFM4.</text>
</comment>
<evidence type="ECO:0000313" key="15">
    <source>
        <dbReference type="EMBL" id="CAG9768858.1"/>
    </source>
</evidence>
<evidence type="ECO:0000256" key="7">
    <source>
        <dbReference type="ARBA" id="ARBA00022792"/>
    </source>
</evidence>
<sequence length="148" mass="16984">MAQIKQDMPPEGGYRPIHFKRIPCKTFFSGAAIIGGYVGMTAGAAYIYYLNYGAVFRRELEVKGGSLAIYPMLLAERDRAFLKQLRRNRDEERELMKNVPGWKVGTWYGEPVFVGPEADKFHNPSISEYYVHSSYKDMKKIVNMQFAV</sequence>
<evidence type="ECO:0000256" key="6">
    <source>
        <dbReference type="ARBA" id="ARBA00022692"/>
    </source>
</evidence>
<evidence type="ECO:0000256" key="4">
    <source>
        <dbReference type="ARBA" id="ARBA00022448"/>
    </source>
</evidence>
<keyword evidence="6 14" id="KW-0812">Transmembrane</keyword>
<evidence type="ECO:0000256" key="1">
    <source>
        <dbReference type="ARBA" id="ARBA00004298"/>
    </source>
</evidence>
<keyword evidence="7 14" id="KW-0999">Mitochondrion inner membrane</keyword>
<dbReference type="OrthoDB" id="3308at2759"/>
<accession>A0A9N9QPU9</accession>
<keyword evidence="5 14" id="KW-0679">Respiratory chain</keyword>
<organism evidence="15 16">
    <name type="scientific">Ceutorhynchus assimilis</name>
    <name type="common">cabbage seed weevil</name>
    <dbReference type="NCBI Taxonomy" id="467358"/>
    <lineage>
        <taxon>Eukaryota</taxon>
        <taxon>Metazoa</taxon>
        <taxon>Ecdysozoa</taxon>
        <taxon>Arthropoda</taxon>
        <taxon>Hexapoda</taxon>
        <taxon>Insecta</taxon>
        <taxon>Pterygota</taxon>
        <taxon>Neoptera</taxon>
        <taxon>Endopterygota</taxon>
        <taxon>Coleoptera</taxon>
        <taxon>Polyphaga</taxon>
        <taxon>Cucujiformia</taxon>
        <taxon>Curculionidae</taxon>
        <taxon>Ceutorhynchinae</taxon>
        <taxon>Ceutorhynchus</taxon>
    </lineage>
</organism>
<evidence type="ECO:0000256" key="12">
    <source>
        <dbReference type="ARBA" id="ARBA00045908"/>
    </source>
</evidence>
<dbReference type="PANTHER" id="PTHR12966:SF0">
    <property type="entry name" value="NADH DEHYDROGENASE [UBIQUINONE] 1 ALPHA SUBCOMPLEX SUBUNIT 13"/>
    <property type="match status" value="1"/>
</dbReference>
<keyword evidence="8 14" id="KW-0249">Electron transport</keyword>
<evidence type="ECO:0000256" key="11">
    <source>
        <dbReference type="ARBA" id="ARBA00023136"/>
    </source>
</evidence>
<dbReference type="InterPro" id="IPR009346">
    <property type="entry name" value="GRIM-19"/>
</dbReference>
<protein>
    <recommendedName>
        <fullName evidence="3 14">NADH dehydrogenase [ubiquinone] 1 alpha subcomplex subunit 13</fullName>
    </recommendedName>
</protein>
<evidence type="ECO:0000256" key="8">
    <source>
        <dbReference type="ARBA" id="ARBA00022982"/>
    </source>
</evidence>
<keyword evidence="10 14" id="KW-0496">Mitochondrion</keyword>
<comment type="subcellular location">
    <subcellularLocation>
        <location evidence="1 14">Mitochondrion inner membrane</location>
        <topology evidence="1 14">Single-pass membrane protein</topology>
        <orientation evidence="1 14">Matrix side</orientation>
    </subcellularLocation>
</comment>
<evidence type="ECO:0000256" key="14">
    <source>
        <dbReference type="RuleBase" id="RU368034"/>
    </source>
</evidence>
<keyword evidence="4 14" id="KW-0813">Transport</keyword>
<reference evidence="15" key="1">
    <citation type="submission" date="2022-01" db="EMBL/GenBank/DDBJ databases">
        <authorList>
            <person name="King R."/>
        </authorList>
    </citation>
    <scope>NUCLEOTIDE SEQUENCE</scope>
</reference>
<dbReference type="AlphaFoldDB" id="A0A9N9QPU9"/>
<keyword evidence="16" id="KW-1185">Reference proteome</keyword>
<gene>
    <name evidence="15" type="ORF">CEUTPL_LOCUS9379</name>
</gene>
<proteinExistence type="inferred from homology"/>
<dbReference type="GO" id="GO:0045271">
    <property type="term" value="C:respiratory chain complex I"/>
    <property type="evidence" value="ECO:0007669"/>
    <property type="project" value="UniProtKB-UniRule"/>
</dbReference>
<evidence type="ECO:0000256" key="5">
    <source>
        <dbReference type="ARBA" id="ARBA00022660"/>
    </source>
</evidence>
<keyword evidence="11 14" id="KW-0472">Membrane</keyword>
<dbReference type="PANTHER" id="PTHR12966">
    <property type="entry name" value="NADH DEHYDROGENASE UBIQUINONE 1 ALPHA SUBCOMPLEX SUBUNIT 13"/>
    <property type="match status" value="1"/>
</dbReference>
<evidence type="ECO:0000256" key="2">
    <source>
        <dbReference type="ARBA" id="ARBA00007312"/>
    </source>
</evidence>
<evidence type="ECO:0000256" key="10">
    <source>
        <dbReference type="ARBA" id="ARBA00023128"/>
    </source>
</evidence>
<keyword evidence="9 14" id="KW-1133">Transmembrane helix</keyword>